<sequence length="161" mass="18492">MTHRDPYLPPNSFSGGYPSNGVGAPLLWRYLLLFAAMYCFFSLTLLAAILYFNYRLSFEQSFFVGMIINFLSSFFATFLFVKREGRIYFWVEWLKMLSISLLLSVLVSVAMSIPKLGERVLTPQYMEIVMIVALVNFLPALSLGYWSGLVLKVIKLVKRND</sequence>
<accession>A0A6N7LY83</accession>
<feature type="transmembrane region" description="Helical" evidence="1">
    <location>
        <begin position="125"/>
        <end position="146"/>
    </location>
</feature>
<feature type="transmembrane region" description="Helical" evidence="1">
    <location>
        <begin position="93"/>
        <end position="113"/>
    </location>
</feature>
<keyword evidence="1" id="KW-0812">Transmembrane</keyword>
<evidence type="ECO:0000313" key="3">
    <source>
        <dbReference type="Proteomes" id="UP000469421"/>
    </source>
</evidence>
<dbReference type="RefSeq" id="WP_153500127.1">
    <property type="nucleotide sequence ID" value="NZ_WIRE01000001.1"/>
</dbReference>
<keyword evidence="3" id="KW-1185">Reference proteome</keyword>
<keyword evidence="1" id="KW-0472">Membrane</keyword>
<evidence type="ECO:0000256" key="1">
    <source>
        <dbReference type="SAM" id="Phobius"/>
    </source>
</evidence>
<feature type="transmembrane region" description="Helical" evidence="1">
    <location>
        <begin position="27"/>
        <end position="50"/>
    </location>
</feature>
<proteinExistence type="predicted"/>
<protein>
    <submittedName>
        <fullName evidence="2">Uncharacterized protein</fullName>
    </submittedName>
</protein>
<dbReference type="Proteomes" id="UP000469421">
    <property type="component" value="Unassembled WGS sequence"/>
</dbReference>
<dbReference type="AlphaFoldDB" id="A0A6N7LY83"/>
<reference evidence="2 3" key="1">
    <citation type="submission" date="2019-10" db="EMBL/GenBank/DDBJ databases">
        <title>Alcanivorax sp.PA15-N-34 draft genome sequence.</title>
        <authorList>
            <person name="Liao X."/>
            <person name="Shao Z."/>
        </authorList>
    </citation>
    <scope>NUCLEOTIDE SEQUENCE [LARGE SCALE GENOMIC DNA]</scope>
    <source>
        <strain evidence="2 3">PA15-N-34</strain>
    </source>
</reference>
<keyword evidence="1" id="KW-1133">Transmembrane helix</keyword>
<name>A0A6N7LY83_9GAMM</name>
<organism evidence="2 3">
    <name type="scientific">Alcanivorax sediminis</name>
    <dbReference type="NCBI Taxonomy" id="2663008"/>
    <lineage>
        <taxon>Bacteria</taxon>
        <taxon>Pseudomonadati</taxon>
        <taxon>Pseudomonadota</taxon>
        <taxon>Gammaproteobacteria</taxon>
        <taxon>Oceanospirillales</taxon>
        <taxon>Alcanivoracaceae</taxon>
        <taxon>Alcanivorax</taxon>
    </lineage>
</organism>
<comment type="caution">
    <text evidence="2">The sequence shown here is derived from an EMBL/GenBank/DDBJ whole genome shotgun (WGS) entry which is preliminary data.</text>
</comment>
<dbReference type="EMBL" id="WIRE01000001">
    <property type="protein sequence ID" value="MQX53040.1"/>
    <property type="molecule type" value="Genomic_DNA"/>
</dbReference>
<evidence type="ECO:0000313" key="2">
    <source>
        <dbReference type="EMBL" id="MQX53040.1"/>
    </source>
</evidence>
<feature type="transmembrane region" description="Helical" evidence="1">
    <location>
        <begin position="62"/>
        <end position="81"/>
    </location>
</feature>
<gene>
    <name evidence="2" type="ORF">GFN93_07240</name>
</gene>